<evidence type="ECO:0000259" key="4">
    <source>
        <dbReference type="PROSITE" id="PS51379"/>
    </source>
</evidence>
<dbReference type="PROSITE" id="PS00198">
    <property type="entry name" value="4FE4S_FER_1"/>
    <property type="match status" value="1"/>
</dbReference>
<dbReference type="KEGG" id="fpa:FPR_19390"/>
<dbReference type="Gene3D" id="3.30.70.20">
    <property type="match status" value="1"/>
</dbReference>
<reference evidence="5 6" key="1">
    <citation type="submission" date="2010-03" db="EMBL/GenBank/DDBJ databases">
        <title>The genome sequence of Faecalibacterium prausnitzii SL3/3.</title>
        <authorList>
            <consortium name="metaHIT consortium -- http://www.metahit.eu/"/>
            <person name="Pajon A."/>
            <person name="Turner K."/>
            <person name="Parkhill J."/>
            <person name="Duncan S."/>
            <person name="Flint H."/>
        </authorList>
    </citation>
    <scope>NUCLEOTIDE SEQUENCE [LARGE SCALE GENOMIC DNA]</scope>
    <source>
        <strain evidence="5 6">SL3/3</strain>
    </source>
</reference>
<reference evidence="5 6" key="2">
    <citation type="submission" date="2010-03" db="EMBL/GenBank/DDBJ databases">
        <authorList>
            <person name="Pajon A."/>
        </authorList>
    </citation>
    <scope>NUCLEOTIDE SEQUENCE [LARGE SCALE GENOMIC DNA]</scope>
    <source>
        <strain evidence="5 6">SL3/3</strain>
    </source>
</reference>
<evidence type="ECO:0000256" key="1">
    <source>
        <dbReference type="ARBA" id="ARBA00022723"/>
    </source>
</evidence>
<dbReference type="SUPFAM" id="SSF54862">
    <property type="entry name" value="4Fe-4S ferredoxins"/>
    <property type="match status" value="1"/>
</dbReference>
<dbReference type="GO" id="GO:0051536">
    <property type="term" value="F:iron-sulfur cluster binding"/>
    <property type="evidence" value="ECO:0007669"/>
    <property type="project" value="UniProtKB-KW"/>
</dbReference>
<dbReference type="AlphaFoldDB" id="D4KBE8"/>
<proteinExistence type="predicted"/>
<dbReference type="Pfam" id="PF04432">
    <property type="entry name" value="FrhB_FdhB_C"/>
    <property type="match status" value="1"/>
</dbReference>
<dbReference type="PROSITE" id="PS51379">
    <property type="entry name" value="4FE4S_FER_2"/>
    <property type="match status" value="2"/>
</dbReference>
<dbReference type="InterPro" id="IPR017896">
    <property type="entry name" value="4Fe4S_Fe-S-bd"/>
</dbReference>
<dbReference type="PANTHER" id="PTHR43193:SF2">
    <property type="entry name" value="POLYFERREDOXIN PROTEIN FWDF"/>
    <property type="match status" value="1"/>
</dbReference>
<dbReference type="InterPro" id="IPR007525">
    <property type="entry name" value="FrhB_FdhB_C"/>
</dbReference>
<evidence type="ECO:0000256" key="3">
    <source>
        <dbReference type="ARBA" id="ARBA00023014"/>
    </source>
</evidence>
<keyword evidence="2" id="KW-0408">Iron</keyword>
<name>D4KBE8_9FIRM</name>
<organism evidence="5 6">
    <name type="scientific">Faecalibacterium prausnitzii SL3/3</name>
    <dbReference type="NCBI Taxonomy" id="657322"/>
    <lineage>
        <taxon>Bacteria</taxon>
        <taxon>Bacillati</taxon>
        <taxon>Bacillota</taxon>
        <taxon>Clostridia</taxon>
        <taxon>Eubacteriales</taxon>
        <taxon>Oscillospiraceae</taxon>
        <taxon>Faecalibacterium</taxon>
    </lineage>
</organism>
<dbReference type="eggNOG" id="COG1035">
    <property type="taxonomic scope" value="Bacteria"/>
</dbReference>
<keyword evidence="3" id="KW-0411">Iron-sulfur</keyword>
<accession>D4KBE8</accession>
<dbReference type="HOGENOM" id="CLU_037958_1_0_9"/>
<evidence type="ECO:0000313" key="5">
    <source>
        <dbReference type="EMBL" id="CBL02161.1"/>
    </source>
</evidence>
<dbReference type="PANTHER" id="PTHR43193">
    <property type="match status" value="1"/>
</dbReference>
<dbReference type="Proteomes" id="UP000007059">
    <property type="component" value="Chromosome"/>
</dbReference>
<dbReference type="InterPro" id="IPR017900">
    <property type="entry name" value="4Fe4S_Fe_S_CS"/>
</dbReference>
<feature type="domain" description="4Fe-4S ferredoxin-type" evidence="4">
    <location>
        <begin position="1"/>
        <end position="30"/>
    </location>
</feature>
<protein>
    <submittedName>
        <fullName evidence="5">Coenzyme F420-reducing hydrogenase, beta subunit</fullName>
    </submittedName>
</protein>
<sequence length="368" mass="41574">MNTVCDVNMCAGCMACVDICPRKAISVVDDIEYMNAVIDDTLCINCNMCHKVCQKNHPADLRKPQKWLQGWGEENVRAASSSGGFGQEIMRSMLRNGGVVAACKLSGREFKFELFEDEKRIPEFIGSKYVKSNPIGIYQAVKDKLKSGKKVLFIGLPCQVSSMRNYVRDDRNLYTVDLICHGSPSVKILQQAMEEYGHNLTEVRAIYFRSADKFAIETQPIRIVSKGVQDRYTMAFLNGLCYTENCYSCRYAQTERAGDITIGDSWGTELSGELSKGVSLALCQTEKGQELLDMMDFNFYDVNIENAIQCNHQLRHPSDCPKNRKKFFDDLRKGKSFKQAVFSAYPKTCIKQSVKELLIKMKLYSGGQ</sequence>
<dbReference type="EMBL" id="FP929046">
    <property type="protein sequence ID" value="CBL02161.1"/>
    <property type="molecule type" value="Genomic_DNA"/>
</dbReference>
<evidence type="ECO:0000256" key="2">
    <source>
        <dbReference type="ARBA" id="ARBA00023004"/>
    </source>
</evidence>
<dbReference type="GO" id="GO:0046872">
    <property type="term" value="F:metal ion binding"/>
    <property type="evidence" value="ECO:0007669"/>
    <property type="project" value="UniProtKB-KW"/>
</dbReference>
<dbReference type="Pfam" id="PF12838">
    <property type="entry name" value="Fer4_7"/>
    <property type="match status" value="1"/>
</dbReference>
<keyword evidence="1" id="KW-0479">Metal-binding</keyword>
<gene>
    <name evidence="5" type="ORF">FPR_19390</name>
</gene>
<dbReference type="PATRIC" id="fig|657322.3.peg.1847"/>
<dbReference type="RefSeq" id="WP_015537730.1">
    <property type="nucleotide sequence ID" value="NC_021020.1"/>
</dbReference>
<dbReference type="InterPro" id="IPR052977">
    <property type="entry name" value="Polyferredoxin-like_ET"/>
</dbReference>
<feature type="domain" description="4Fe-4S ferredoxin-type" evidence="4">
    <location>
        <begin position="34"/>
        <end position="64"/>
    </location>
</feature>
<evidence type="ECO:0000313" key="6">
    <source>
        <dbReference type="Proteomes" id="UP000007059"/>
    </source>
</evidence>